<comment type="similarity">
    <text evidence="1">Belongs to the peptidase C85 family.</text>
</comment>
<evidence type="ECO:0000256" key="2">
    <source>
        <dbReference type="SAM" id="Coils"/>
    </source>
</evidence>
<gene>
    <name evidence="5" type="ORF">DS421_19g659330</name>
</gene>
<dbReference type="InterPro" id="IPR003323">
    <property type="entry name" value="OTU_dom"/>
</dbReference>
<dbReference type="Proteomes" id="UP000464620">
    <property type="component" value="Chromosome B09"/>
</dbReference>
<accession>A0A6B9VBX3</accession>
<evidence type="ECO:0000313" key="5">
    <source>
        <dbReference type="EMBL" id="QHN78201.1"/>
    </source>
</evidence>
<feature type="coiled-coil region" evidence="2">
    <location>
        <begin position="93"/>
        <end position="135"/>
    </location>
</feature>
<dbReference type="InterPro" id="IPR038765">
    <property type="entry name" value="Papain-like_cys_pep_sf"/>
</dbReference>
<dbReference type="GO" id="GO:0016579">
    <property type="term" value="P:protein deubiquitination"/>
    <property type="evidence" value="ECO:0007669"/>
    <property type="project" value="TreeGrafter"/>
</dbReference>
<organism evidence="5 6">
    <name type="scientific">Arachis hypogaea</name>
    <name type="common">Peanut</name>
    <dbReference type="NCBI Taxonomy" id="3818"/>
    <lineage>
        <taxon>Eukaryota</taxon>
        <taxon>Viridiplantae</taxon>
        <taxon>Streptophyta</taxon>
        <taxon>Embryophyta</taxon>
        <taxon>Tracheophyta</taxon>
        <taxon>Spermatophyta</taxon>
        <taxon>Magnoliopsida</taxon>
        <taxon>eudicotyledons</taxon>
        <taxon>Gunneridae</taxon>
        <taxon>Pentapetalae</taxon>
        <taxon>rosids</taxon>
        <taxon>fabids</taxon>
        <taxon>Fabales</taxon>
        <taxon>Fabaceae</taxon>
        <taxon>Papilionoideae</taxon>
        <taxon>50 kb inversion clade</taxon>
        <taxon>dalbergioids sensu lato</taxon>
        <taxon>Dalbergieae</taxon>
        <taxon>Pterocarpus clade</taxon>
        <taxon>Arachis</taxon>
    </lineage>
</organism>
<dbReference type="AlphaFoldDB" id="A0A6B9VBX3"/>
<evidence type="ECO:0000313" key="6">
    <source>
        <dbReference type="Proteomes" id="UP000464620"/>
    </source>
</evidence>
<dbReference type="Gene3D" id="3.90.70.80">
    <property type="match status" value="1"/>
</dbReference>
<evidence type="ECO:0000256" key="1">
    <source>
        <dbReference type="ARBA" id="ARBA00010407"/>
    </source>
</evidence>
<reference evidence="5 6" key="1">
    <citation type="submission" date="2020-01" db="EMBL/GenBank/DDBJ databases">
        <title>Genome sequence of Arachis hypogaea, cultivar Shitouqi.</title>
        <authorList>
            <person name="Zhuang W."/>
            <person name="Chen H."/>
            <person name="Varshney R."/>
            <person name="Wang D."/>
            <person name="Ming R."/>
        </authorList>
    </citation>
    <scope>NUCLEOTIDE SEQUENCE [LARGE SCALE GENOMIC DNA]</scope>
    <source>
        <tissue evidence="5">Young leaf</tissue>
    </source>
</reference>
<protein>
    <submittedName>
        <fullName evidence="5">OTU domain-containing protein 6B</fullName>
    </submittedName>
</protein>
<keyword evidence="2" id="KW-0175">Coiled coil</keyword>
<dbReference type="SUPFAM" id="SSF54001">
    <property type="entry name" value="Cysteine proteinases"/>
    <property type="match status" value="1"/>
</dbReference>
<name>A0A6B9VBX3_ARAHY</name>
<dbReference type="GO" id="GO:0004843">
    <property type="term" value="F:cysteine-type deubiquitinase activity"/>
    <property type="evidence" value="ECO:0007669"/>
    <property type="project" value="TreeGrafter"/>
</dbReference>
<feature type="compositionally biased region" description="Low complexity" evidence="3">
    <location>
        <begin position="45"/>
        <end position="67"/>
    </location>
</feature>
<evidence type="ECO:0000259" key="4">
    <source>
        <dbReference type="PROSITE" id="PS50802"/>
    </source>
</evidence>
<proteinExistence type="inferred from homology"/>
<dbReference type="EMBL" id="CP031001">
    <property type="protein sequence ID" value="QHN78201.1"/>
    <property type="molecule type" value="Genomic_DNA"/>
</dbReference>
<feature type="domain" description="OTU" evidence="4">
    <location>
        <begin position="93"/>
        <end position="238"/>
    </location>
</feature>
<feature type="region of interest" description="Disordered" evidence="3">
    <location>
        <begin position="45"/>
        <end position="78"/>
    </location>
</feature>
<dbReference type="PANTHER" id="PTHR12419">
    <property type="entry name" value="OTU DOMAIN CONTAINING PROTEIN"/>
    <property type="match status" value="1"/>
</dbReference>
<dbReference type="PROSITE" id="PS50802">
    <property type="entry name" value="OTU"/>
    <property type="match status" value="1"/>
</dbReference>
<dbReference type="InterPro" id="IPR050704">
    <property type="entry name" value="Peptidase_C85-like"/>
</dbReference>
<dbReference type="PANTHER" id="PTHR12419:SF10">
    <property type="entry name" value="DEUBIQUITINASE OTUD6B"/>
    <property type="match status" value="1"/>
</dbReference>
<evidence type="ECO:0000256" key="3">
    <source>
        <dbReference type="SAM" id="MobiDB-lite"/>
    </source>
</evidence>
<dbReference type="Pfam" id="PF02338">
    <property type="entry name" value="OTU"/>
    <property type="match status" value="1"/>
</dbReference>
<feature type="compositionally biased region" description="Polar residues" evidence="3">
    <location>
        <begin position="68"/>
        <end position="78"/>
    </location>
</feature>
<sequence>MVSGLALSGARAPFLPSLSPVAEAAGLGTGRHLRSLSRHCLAVSPAPSLRSSSPAAGAAGPGASPRRQQLSPSATLPSRNQKLVPIWKEISQLQEKEIEMKKAAARGSKAEQKAKKQVEDEVTRLSANLKEKHAKALADGSRESKQSRVTLQITSQKFENYCKEVESTALWGGQLEVGALIHCLKKHIMIFSGSCPNVEMGKEYNSADGTASSSSSIMLSYRKHAFGLGEHYNSVVPA</sequence>